<feature type="domain" description="Aminoglycoside phosphotransferase" evidence="1">
    <location>
        <begin position="37"/>
        <end position="272"/>
    </location>
</feature>
<sequence length="342" mass="37336">MQKAADSDVREGETPFDARVAALVDRIVPGARVTALRRLSGGAMQESWSIAVDRDGGQQERLILRRGKTGAPRHILDAGFPIEAAAIRAAYAAGAPVPEVRHELEIIDGLGEGFVSDHVDGNTFARAIQRDDRFSAARAGFARQCGDILARIHGAPTAGLPPMRKAQAGEMIDFLSRSIATDPVPRPVFAYALRWLRANRSEPLETPALVHGDFRLGNLMVDDDGIRAVLDWEQTHLGDPAEDFGWLCLPPWRFGQVDRPVGGIGALDDLINAYRAAGGVMDRARVHWWSVAGSLRWGVHCREMLDRFHGDDPSVERGMIARRLSENEIDLLTTIAGGPNHA</sequence>
<dbReference type="Gene3D" id="3.90.1200.10">
    <property type="match status" value="1"/>
</dbReference>
<dbReference type="PANTHER" id="PTHR21310:SF57">
    <property type="entry name" value="BLR2944 PROTEIN"/>
    <property type="match status" value="1"/>
</dbReference>
<dbReference type="GO" id="GO:0016740">
    <property type="term" value="F:transferase activity"/>
    <property type="evidence" value="ECO:0007669"/>
    <property type="project" value="UniProtKB-KW"/>
</dbReference>
<evidence type="ECO:0000313" key="2">
    <source>
        <dbReference type="EMBL" id="RVT94214.1"/>
    </source>
</evidence>
<accession>A0A437M9M9</accession>
<dbReference type="RefSeq" id="WP_127743489.1">
    <property type="nucleotide sequence ID" value="NZ_SACN01000001.1"/>
</dbReference>
<dbReference type="Pfam" id="PF01636">
    <property type="entry name" value="APH"/>
    <property type="match status" value="1"/>
</dbReference>
<keyword evidence="2" id="KW-0808">Transferase</keyword>
<dbReference type="InterPro" id="IPR051678">
    <property type="entry name" value="AGP_Transferase"/>
</dbReference>
<keyword evidence="3" id="KW-1185">Reference proteome</keyword>
<dbReference type="AlphaFoldDB" id="A0A437M9M9"/>
<dbReference type="CDD" id="cd05154">
    <property type="entry name" value="ACAD10_11_N-like"/>
    <property type="match status" value="1"/>
</dbReference>
<comment type="caution">
    <text evidence="2">The sequence shown here is derived from an EMBL/GenBank/DDBJ whole genome shotgun (WGS) entry which is preliminary data.</text>
</comment>
<proteinExistence type="predicted"/>
<evidence type="ECO:0000259" key="1">
    <source>
        <dbReference type="Pfam" id="PF01636"/>
    </source>
</evidence>
<gene>
    <name evidence="2" type="ORF">EOD43_10270</name>
</gene>
<organism evidence="2 3">
    <name type="scientific">Sphingomonas crocodyli</name>
    <dbReference type="NCBI Taxonomy" id="1979270"/>
    <lineage>
        <taxon>Bacteria</taxon>
        <taxon>Pseudomonadati</taxon>
        <taxon>Pseudomonadota</taxon>
        <taxon>Alphaproteobacteria</taxon>
        <taxon>Sphingomonadales</taxon>
        <taxon>Sphingomonadaceae</taxon>
        <taxon>Sphingomonas</taxon>
    </lineage>
</organism>
<dbReference type="EMBL" id="SACN01000001">
    <property type="protein sequence ID" value="RVT94214.1"/>
    <property type="molecule type" value="Genomic_DNA"/>
</dbReference>
<dbReference type="InterPro" id="IPR011009">
    <property type="entry name" value="Kinase-like_dom_sf"/>
</dbReference>
<dbReference type="OrthoDB" id="3806873at2"/>
<dbReference type="PANTHER" id="PTHR21310">
    <property type="entry name" value="AMINOGLYCOSIDE PHOSPHOTRANSFERASE-RELATED-RELATED"/>
    <property type="match status" value="1"/>
</dbReference>
<protein>
    <submittedName>
        <fullName evidence="2">Phosphotransferase family protein</fullName>
    </submittedName>
</protein>
<name>A0A437M9M9_9SPHN</name>
<evidence type="ECO:0000313" key="3">
    <source>
        <dbReference type="Proteomes" id="UP000282971"/>
    </source>
</evidence>
<dbReference type="InterPro" id="IPR041726">
    <property type="entry name" value="ACAD10_11_N"/>
</dbReference>
<dbReference type="Proteomes" id="UP000282971">
    <property type="component" value="Unassembled WGS sequence"/>
</dbReference>
<dbReference type="SUPFAM" id="SSF56112">
    <property type="entry name" value="Protein kinase-like (PK-like)"/>
    <property type="match status" value="1"/>
</dbReference>
<dbReference type="InterPro" id="IPR002575">
    <property type="entry name" value="Aminoglycoside_PTrfase"/>
</dbReference>
<reference evidence="2 3" key="1">
    <citation type="submission" date="2019-01" db="EMBL/GenBank/DDBJ databases">
        <authorList>
            <person name="Chen W.-M."/>
        </authorList>
    </citation>
    <scope>NUCLEOTIDE SEQUENCE [LARGE SCALE GENOMIC DNA]</scope>
    <source>
        <strain evidence="2 3">CCP-7</strain>
    </source>
</reference>